<dbReference type="GO" id="GO:0000725">
    <property type="term" value="P:recombinational repair"/>
    <property type="evidence" value="ECO:0007669"/>
    <property type="project" value="InterPro"/>
</dbReference>
<feature type="compositionally biased region" description="Basic and acidic residues" evidence="1">
    <location>
        <begin position="596"/>
        <end position="605"/>
    </location>
</feature>
<dbReference type="PANTHER" id="PTHR14523">
    <property type="entry name" value="UNCHARACTERIZED PROTEIN C17ORF53 HOMOLOG"/>
    <property type="match status" value="1"/>
</dbReference>
<reference evidence="3 4" key="1">
    <citation type="journal article" date="2014" name="Nat. Commun.">
        <title>Molecular traces of alternative social organization in a termite genome.</title>
        <authorList>
            <person name="Terrapon N."/>
            <person name="Li C."/>
            <person name="Robertson H.M."/>
            <person name="Ji L."/>
            <person name="Meng X."/>
            <person name="Booth W."/>
            <person name="Chen Z."/>
            <person name="Childers C.P."/>
            <person name="Glastad K.M."/>
            <person name="Gokhale K."/>
            <person name="Gowin J."/>
            <person name="Gronenberg W."/>
            <person name="Hermansen R.A."/>
            <person name="Hu H."/>
            <person name="Hunt B.G."/>
            <person name="Huylmans A.K."/>
            <person name="Khalil S.M."/>
            <person name="Mitchell R.D."/>
            <person name="Munoz-Torres M.C."/>
            <person name="Mustard J.A."/>
            <person name="Pan H."/>
            <person name="Reese J.T."/>
            <person name="Scharf M.E."/>
            <person name="Sun F."/>
            <person name="Vogel H."/>
            <person name="Xiao J."/>
            <person name="Yang W."/>
            <person name="Yang Z."/>
            <person name="Yang Z."/>
            <person name="Zhou J."/>
            <person name="Zhu J."/>
            <person name="Brent C.S."/>
            <person name="Elsik C.G."/>
            <person name="Goodisman M.A."/>
            <person name="Liberles D.A."/>
            <person name="Roe R.M."/>
            <person name="Vargo E.L."/>
            <person name="Vilcinskas A."/>
            <person name="Wang J."/>
            <person name="Bornberg-Bauer E."/>
            <person name="Korb J."/>
            <person name="Zhang G."/>
            <person name="Liebig J."/>
        </authorList>
    </citation>
    <scope>NUCLEOTIDE SEQUENCE [LARGE SCALE GENOMIC DNA]</scope>
    <source>
        <tissue evidence="3">Whole organism</tissue>
    </source>
</reference>
<organism evidence="3 4">
    <name type="scientific">Zootermopsis nevadensis</name>
    <name type="common">Dampwood termite</name>
    <dbReference type="NCBI Taxonomy" id="136037"/>
    <lineage>
        <taxon>Eukaryota</taxon>
        <taxon>Metazoa</taxon>
        <taxon>Ecdysozoa</taxon>
        <taxon>Arthropoda</taxon>
        <taxon>Hexapoda</taxon>
        <taxon>Insecta</taxon>
        <taxon>Pterygota</taxon>
        <taxon>Neoptera</taxon>
        <taxon>Polyneoptera</taxon>
        <taxon>Dictyoptera</taxon>
        <taxon>Blattodea</taxon>
        <taxon>Blattoidea</taxon>
        <taxon>Termitoidae</taxon>
        <taxon>Termopsidae</taxon>
        <taxon>Zootermopsis</taxon>
    </lineage>
</organism>
<dbReference type="EMBL" id="KK852439">
    <property type="protein sequence ID" value="KDR23879.1"/>
    <property type="molecule type" value="Genomic_DNA"/>
</dbReference>
<evidence type="ECO:0000313" key="3">
    <source>
        <dbReference type="EMBL" id="KDR23879.1"/>
    </source>
</evidence>
<feature type="domain" description="Homologous recombination OB-fold protein OB-fold" evidence="2">
    <location>
        <begin position="168"/>
        <end position="252"/>
    </location>
</feature>
<dbReference type="Pfam" id="PF15072">
    <property type="entry name" value="HROB"/>
    <property type="match status" value="1"/>
</dbReference>
<gene>
    <name evidence="3" type="ORF">L798_09202</name>
</gene>
<protein>
    <recommendedName>
        <fullName evidence="2">Homologous recombination OB-fold protein OB-fold domain-containing protein</fullName>
    </recommendedName>
</protein>
<dbReference type="InParanoid" id="A0A067RVH4"/>
<dbReference type="OrthoDB" id="21443at2759"/>
<dbReference type="eggNOG" id="ENOG502RTDH">
    <property type="taxonomic scope" value="Eukaryota"/>
</dbReference>
<dbReference type="AlphaFoldDB" id="A0A067RVH4"/>
<sequence length="627" mass="69221">MFELDGDFDLDEDFLQGAFEKETEYAKRIPGLGTKGEKRSSLEEEPYITKKNKLTNKTVRPAYIDVTPQHCHRTGQAVRQRKFPGPAGLLPDKDYAMNQSTVLSPTADSEMLHNENLLCSQPSSSMFETAAWQQMLRDFELSDSSGPLSQFTVAWVKRRAAARQLWHQKVPFLVTVLRDLDCSSPDPCVVLQDRTGEVHGTLHREVWELYGGQLQPGAVLVLRQVGVLSTGITARRHYLNVTCNNIINIYSNVLQDEIASKHSSNVRRTMVHHVSHGELLKSATEWQLHHSAPDTSLTCRPINSLFSTVGSPANLSLPHHALKQSGNIGGNASPLFSHPNGWQRNPSSVPNLACCTRVSQTADRTLYNSVNSKDNMRTQNSLNNSVQIRKTNLQNVMNISNSLNGKSYASTIINSSTPFNRRVTDAAEQPLHGKSALYRQNVSDSPQQIQDGKHSGNEQFKFKLQPTSASFGQKVLHSLHQRDERNNVGSEGFDYQPQPTPPLNSNRTDKLAPAFKGGFVPKVSRFGSPVPAVSHPSYSSQVLAASGTSFDVSDSHRPSHSATTVMDHLQETCTVSMSLNFGGGRSASGHNSSSERTSKSIERMTEVENSGLDVLEGLDTNSLFDEF</sequence>
<feature type="region of interest" description="Disordered" evidence="1">
    <location>
        <begin position="580"/>
        <end position="605"/>
    </location>
</feature>
<evidence type="ECO:0000259" key="2">
    <source>
        <dbReference type="Pfam" id="PF15072"/>
    </source>
</evidence>
<dbReference type="Proteomes" id="UP000027135">
    <property type="component" value="Unassembled WGS sequence"/>
</dbReference>
<name>A0A067RVH4_ZOONE</name>
<accession>A0A067RVH4</accession>
<proteinExistence type="predicted"/>
<dbReference type="InterPro" id="IPR058570">
    <property type="entry name" value="HROB_OB"/>
</dbReference>
<evidence type="ECO:0000313" key="4">
    <source>
        <dbReference type="Proteomes" id="UP000027135"/>
    </source>
</evidence>
<dbReference type="PANTHER" id="PTHR14523:SF1">
    <property type="entry name" value="HOMOLOGOUS RECOMBINATION OB-FOLD PROTEIN"/>
    <property type="match status" value="1"/>
</dbReference>
<dbReference type="InterPro" id="IPR028045">
    <property type="entry name" value="HROB"/>
</dbReference>
<keyword evidence="4" id="KW-1185">Reference proteome</keyword>
<evidence type="ECO:0000256" key="1">
    <source>
        <dbReference type="SAM" id="MobiDB-lite"/>
    </source>
</evidence>